<evidence type="ECO:0000313" key="12">
    <source>
        <dbReference type="Proteomes" id="UP000664034"/>
    </source>
</evidence>
<feature type="chain" id="PRO_5037875542" evidence="9">
    <location>
        <begin position="22"/>
        <end position="1079"/>
    </location>
</feature>
<protein>
    <submittedName>
        <fullName evidence="11">SusC/RagA family TonB-linked outer membrane protein</fullName>
    </submittedName>
</protein>
<dbReference type="PROSITE" id="PS52016">
    <property type="entry name" value="TONB_DEPENDENT_REC_3"/>
    <property type="match status" value="1"/>
</dbReference>
<dbReference type="InterPro" id="IPR039426">
    <property type="entry name" value="TonB-dep_rcpt-like"/>
</dbReference>
<comment type="caution">
    <text evidence="11">The sequence shown here is derived from an EMBL/GenBank/DDBJ whole genome shotgun (WGS) entry which is preliminary data.</text>
</comment>
<dbReference type="NCBIfam" id="TIGR04057">
    <property type="entry name" value="SusC_RagA_signa"/>
    <property type="match status" value="1"/>
</dbReference>
<dbReference type="SUPFAM" id="SSF49464">
    <property type="entry name" value="Carboxypeptidase regulatory domain-like"/>
    <property type="match status" value="1"/>
</dbReference>
<dbReference type="Proteomes" id="UP000664034">
    <property type="component" value="Unassembled WGS sequence"/>
</dbReference>
<gene>
    <name evidence="11" type="ORF">J2I47_10475</name>
</gene>
<dbReference type="RefSeq" id="WP_207364524.1">
    <property type="nucleotide sequence ID" value="NZ_JAFMYV010000004.1"/>
</dbReference>
<evidence type="ECO:0000256" key="1">
    <source>
        <dbReference type="ARBA" id="ARBA00004571"/>
    </source>
</evidence>
<evidence type="ECO:0000256" key="4">
    <source>
        <dbReference type="ARBA" id="ARBA00022692"/>
    </source>
</evidence>
<evidence type="ECO:0000256" key="8">
    <source>
        <dbReference type="SAM" id="MobiDB-lite"/>
    </source>
</evidence>
<keyword evidence="3 7" id="KW-1134">Transmembrane beta strand</keyword>
<proteinExistence type="inferred from homology"/>
<evidence type="ECO:0000259" key="10">
    <source>
        <dbReference type="Pfam" id="PF07715"/>
    </source>
</evidence>
<dbReference type="Gene3D" id="2.170.130.10">
    <property type="entry name" value="TonB-dependent receptor, plug domain"/>
    <property type="match status" value="1"/>
</dbReference>
<dbReference type="Gene3D" id="2.40.170.20">
    <property type="entry name" value="TonB-dependent receptor, beta-barrel domain"/>
    <property type="match status" value="1"/>
</dbReference>
<dbReference type="InterPro" id="IPR023996">
    <property type="entry name" value="TonB-dep_OMP_SusC/RagA"/>
</dbReference>
<feature type="region of interest" description="Disordered" evidence="8">
    <location>
        <begin position="194"/>
        <end position="214"/>
    </location>
</feature>
<keyword evidence="2 7" id="KW-0813">Transport</keyword>
<reference evidence="11" key="1">
    <citation type="submission" date="2021-03" db="EMBL/GenBank/DDBJ databases">
        <title>Fibrella sp. HMF5335 genome sequencing and assembly.</title>
        <authorList>
            <person name="Kang H."/>
            <person name="Kim H."/>
            <person name="Bae S."/>
            <person name="Joh K."/>
        </authorList>
    </citation>
    <scope>NUCLEOTIDE SEQUENCE</scope>
    <source>
        <strain evidence="11">HMF5335</strain>
    </source>
</reference>
<dbReference type="InterPro" id="IPR012910">
    <property type="entry name" value="Plug_dom"/>
</dbReference>
<keyword evidence="4 7" id="KW-0812">Transmembrane</keyword>
<feature type="signal peptide" evidence="9">
    <location>
        <begin position="1"/>
        <end position="21"/>
    </location>
</feature>
<dbReference type="SUPFAM" id="SSF56935">
    <property type="entry name" value="Porins"/>
    <property type="match status" value="1"/>
</dbReference>
<keyword evidence="12" id="KW-1185">Reference proteome</keyword>
<evidence type="ECO:0000256" key="5">
    <source>
        <dbReference type="ARBA" id="ARBA00023136"/>
    </source>
</evidence>
<evidence type="ECO:0000256" key="7">
    <source>
        <dbReference type="PROSITE-ProRule" id="PRU01360"/>
    </source>
</evidence>
<comment type="subcellular location">
    <subcellularLocation>
        <location evidence="1 7">Cell outer membrane</location>
        <topology evidence="1 7">Multi-pass membrane protein</topology>
    </subcellularLocation>
</comment>
<dbReference type="GO" id="GO:0009279">
    <property type="term" value="C:cell outer membrane"/>
    <property type="evidence" value="ECO:0007669"/>
    <property type="project" value="UniProtKB-SubCell"/>
</dbReference>
<name>A0A939K339_9BACT</name>
<keyword evidence="5 7" id="KW-0472">Membrane</keyword>
<keyword evidence="9" id="KW-0732">Signal</keyword>
<dbReference type="InterPro" id="IPR023997">
    <property type="entry name" value="TonB-dep_OMP_SusC/RagA_CS"/>
</dbReference>
<dbReference type="InterPro" id="IPR036942">
    <property type="entry name" value="Beta-barrel_TonB_sf"/>
</dbReference>
<organism evidence="11 12">
    <name type="scientific">Fibrella rubiginis</name>
    <dbReference type="NCBI Taxonomy" id="2817060"/>
    <lineage>
        <taxon>Bacteria</taxon>
        <taxon>Pseudomonadati</taxon>
        <taxon>Bacteroidota</taxon>
        <taxon>Cytophagia</taxon>
        <taxon>Cytophagales</taxon>
        <taxon>Spirosomataceae</taxon>
        <taxon>Fibrella</taxon>
    </lineage>
</organism>
<dbReference type="Gene3D" id="2.60.40.1120">
    <property type="entry name" value="Carboxypeptidase-like, regulatory domain"/>
    <property type="match status" value="1"/>
</dbReference>
<accession>A0A939K339</accession>
<evidence type="ECO:0000256" key="3">
    <source>
        <dbReference type="ARBA" id="ARBA00022452"/>
    </source>
</evidence>
<evidence type="ECO:0000256" key="9">
    <source>
        <dbReference type="SAM" id="SignalP"/>
    </source>
</evidence>
<dbReference type="Pfam" id="PF07715">
    <property type="entry name" value="Plug"/>
    <property type="match status" value="1"/>
</dbReference>
<dbReference type="InterPro" id="IPR037066">
    <property type="entry name" value="Plug_dom_sf"/>
</dbReference>
<dbReference type="Pfam" id="PF13715">
    <property type="entry name" value="CarbopepD_reg_2"/>
    <property type="match status" value="1"/>
</dbReference>
<dbReference type="NCBIfam" id="TIGR04056">
    <property type="entry name" value="OMP_RagA_SusC"/>
    <property type="match status" value="1"/>
</dbReference>
<dbReference type="AlphaFoldDB" id="A0A939K339"/>
<sequence length="1079" mass="116085">MARFLLSVAWLCLLCCLPAWAQDATVTGRVTSSDDGAVLPGVSVQVKGTSRGTTTDGDGNFRITLPANGRLVFGFIGYAVQEVAVGNRTTINVVMKNDANNLSEVVVTALGIERDKRTLSYATQEINGDKLAQKGEPNILNTLQGKIAGVQITGASGEPGSSTNINIRGIQSFTGNNQPLFIVDGIPISNDVDRTNAGPNGTLGGPQSSNRGLDIPPDNIESINVLKGPSAAALYGSRAASGVILITTKSGRGLRKKNEISVNTGITYQDVYGLPKYQNDYGQGSLGIFNNLSTASWGPKFGTTPLLDNGLLIRNAATPTQLDPAPLIATPTGYQGTIPTTTSYQAYPNNVSDFFNQGQILNNSINVGGASADGRSNYNATIANTLQKGIVRQSEFQRTNVSFGGTTQLNNKVKVGTSVNYIYTNQRNSLTGNGGSAFGTLTAVPRSYDLTNLPYQDVNNRNFFIGTTENPIWSLEKNSTNSYVDRIIGNINFSYDIIKGVNLYYRAGIDTYTDRRKQIFGLGSARVPTGGVSEFTNYRQELNSDLILSGQTQDLLIPGLNLEGRLGMNVNQRKSQFIDADGQTLTLPGFFNLSNATVYANNTSESSTLRRLVGYYAQASFSYKNFAFLELTGRADRSSTLPISNGTYFYPGVSGNVILTDMFPNLKSTTLSYLKIRGGAAKVGKDADPYLLNTVYVSTGLGNNVANIAFPINGLSAFSVSNRIGSGNNLRPEFTTSYEVGTNIGLFNNRFSVDLTLYNSISTDMIVNVAQAASTGYTTRTTNVGRMTNKGIEALVSATPIRTKDFRWDVTVNYTLNRNLITDIIDGVASFNIPGSSFIGTAPSIVKDQPYGVIIGNKKPRVDATTSTVANAAQYNGQYIINPTSGLWNPEQSGQVISNPNPRYLVGLQNTFRYKGFNFGVLLDTQQGGQIVSFTVGQLRSAGALYETGIDRDKPRIIPGVIQTTGADGVATYVPNNIQVAAQTYWQGFGLQSDLNVYDATRYSVREATFGYDLPASLLSKTPFGNINLSFVGRNLFYFAPGIPIDPEVNTQGAGNIRGLELQSAPNTRNYGANLRFTF</sequence>
<dbReference type="InterPro" id="IPR008969">
    <property type="entry name" value="CarboxyPept-like_regulatory"/>
</dbReference>
<dbReference type="EMBL" id="JAFMYV010000004">
    <property type="protein sequence ID" value="MBO0936969.1"/>
    <property type="molecule type" value="Genomic_DNA"/>
</dbReference>
<evidence type="ECO:0000256" key="6">
    <source>
        <dbReference type="ARBA" id="ARBA00023237"/>
    </source>
</evidence>
<comment type="similarity">
    <text evidence="7">Belongs to the TonB-dependent receptor family.</text>
</comment>
<feature type="domain" description="TonB-dependent receptor plug" evidence="10">
    <location>
        <begin position="116"/>
        <end position="243"/>
    </location>
</feature>
<evidence type="ECO:0000256" key="2">
    <source>
        <dbReference type="ARBA" id="ARBA00022448"/>
    </source>
</evidence>
<keyword evidence="6 7" id="KW-0998">Cell outer membrane</keyword>
<evidence type="ECO:0000313" key="11">
    <source>
        <dbReference type="EMBL" id="MBO0936969.1"/>
    </source>
</evidence>